<name>A0A369JW02_HYPMA</name>
<dbReference type="InParanoid" id="A0A369JW02"/>
<comment type="caution">
    <text evidence="1">The sequence shown here is derived from an EMBL/GenBank/DDBJ whole genome shotgun (WGS) entry which is preliminary data.</text>
</comment>
<dbReference type="AlphaFoldDB" id="A0A369JW02"/>
<sequence>MAPRLRPTHREIRVTHHQAPVAPVAPNTKGLPALPTELLLEIVSYFPSIPIPTSDLTVCSQSQLERINILQALSQMCRSLRSVFLPLTWQRIEVYAASHTVFLARISRRGDSRRKKELATELVRQLEIVTIRDPTLAAYVKIVNVVLTDYCSKTVFREFVRCLALFPNLHTMQILGAGDNQERDLNVAFAGYTFPSVRTLIVPGFASAILKACPDVKSVTNASGPNPFIFYDIAKYCPNVEELRGFSDIGDVKEFQGNFFQMMRKHFPKTRVFVLSAPKIVSNQTWQELAQFPALQCIEINVPPNTRGRHEWKPPIKTFIKQAKEVLRGMPKPDDGGRKCVVVVDGSGKRRYILD</sequence>
<reference evidence="1" key="1">
    <citation type="submission" date="2018-04" db="EMBL/GenBank/DDBJ databases">
        <title>Whole genome sequencing of Hypsizygus marmoreus.</title>
        <authorList>
            <person name="Choi I.-G."/>
            <person name="Min B."/>
            <person name="Kim J.-G."/>
            <person name="Kim S."/>
            <person name="Oh Y.-L."/>
            <person name="Kong W.-S."/>
            <person name="Park H."/>
            <person name="Jeong J."/>
            <person name="Song E.-S."/>
        </authorList>
    </citation>
    <scope>NUCLEOTIDE SEQUENCE [LARGE SCALE GENOMIC DNA]</scope>
    <source>
        <strain evidence="1">51987-8</strain>
    </source>
</reference>
<gene>
    <name evidence="1" type="ORF">Hypma_008941</name>
</gene>
<dbReference type="EMBL" id="LUEZ02000046">
    <property type="protein sequence ID" value="RDB23833.1"/>
    <property type="molecule type" value="Genomic_DNA"/>
</dbReference>
<dbReference type="OrthoDB" id="2891411at2759"/>
<protein>
    <recommendedName>
        <fullName evidence="3">F-box domain-containing protein</fullName>
    </recommendedName>
</protein>
<evidence type="ECO:0008006" key="3">
    <source>
        <dbReference type="Google" id="ProtNLM"/>
    </source>
</evidence>
<keyword evidence="2" id="KW-1185">Reference proteome</keyword>
<organism evidence="1 2">
    <name type="scientific">Hypsizygus marmoreus</name>
    <name type="common">White beech mushroom</name>
    <name type="synonym">Agaricus marmoreus</name>
    <dbReference type="NCBI Taxonomy" id="39966"/>
    <lineage>
        <taxon>Eukaryota</taxon>
        <taxon>Fungi</taxon>
        <taxon>Dikarya</taxon>
        <taxon>Basidiomycota</taxon>
        <taxon>Agaricomycotina</taxon>
        <taxon>Agaricomycetes</taxon>
        <taxon>Agaricomycetidae</taxon>
        <taxon>Agaricales</taxon>
        <taxon>Tricholomatineae</taxon>
        <taxon>Lyophyllaceae</taxon>
        <taxon>Hypsizygus</taxon>
    </lineage>
</organism>
<proteinExistence type="predicted"/>
<dbReference type="Proteomes" id="UP000076154">
    <property type="component" value="Unassembled WGS sequence"/>
</dbReference>
<accession>A0A369JW02</accession>
<evidence type="ECO:0000313" key="1">
    <source>
        <dbReference type="EMBL" id="RDB23833.1"/>
    </source>
</evidence>
<evidence type="ECO:0000313" key="2">
    <source>
        <dbReference type="Proteomes" id="UP000076154"/>
    </source>
</evidence>